<dbReference type="AlphaFoldDB" id="A0A183FTV6"/>
<evidence type="ECO:0000313" key="3">
    <source>
        <dbReference type="WBParaSite" id="HPBE_0001154801-mRNA-1"/>
    </source>
</evidence>
<keyword evidence="2" id="KW-1185">Reference proteome</keyword>
<dbReference type="Proteomes" id="UP000050761">
    <property type="component" value="Unassembled WGS sequence"/>
</dbReference>
<accession>A0A3P8CXW0</accession>
<dbReference type="OrthoDB" id="6537982at2759"/>
<sequence>MNQSDIRVLCLTNGKVNTTLRPQLGASTLHLGNISLRNARFATRSNDFDLEVKVTKMKTEVGCHHSLTTTSSKPWWKRIGVKL</sequence>
<dbReference type="WBParaSite" id="HPBE_0001154801-mRNA-1">
    <property type="protein sequence ID" value="HPBE_0001154801-mRNA-1"/>
    <property type="gene ID" value="HPBE_0001154801"/>
</dbReference>
<accession>A0A183FTV6</accession>
<reference evidence="1 2" key="1">
    <citation type="submission" date="2018-11" db="EMBL/GenBank/DDBJ databases">
        <authorList>
            <consortium name="Pathogen Informatics"/>
        </authorList>
    </citation>
    <scope>NUCLEOTIDE SEQUENCE [LARGE SCALE GENOMIC DNA]</scope>
</reference>
<evidence type="ECO:0000313" key="1">
    <source>
        <dbReference type="EMBL" id="VDO88995.1"/>
    </source>
</evidence>
<dbReference type="EMBL" id="UZAH01027145">
    <property type="protein sequence ID" value="VDO88995.1"/>
    <property type="molecule type" value="Genomic_DNA"/>
</dbReference>
<proteinExistence type="predicted"/>
<organism evidence="2 3">
    <name type="scientific">Heligmosomoides polygyrus</name>
    <name type="common">Parasitic roundworm</name>
    <dbReference type="NCBI Taxonomy" id="6339"/>
    <lineage>
        <taxon>Eukaryota</taxon>
        <taxon>Metazoa</taxon>
        <taxon>Ecdysozoa</taxon>
        <taxon>Nematoda</taxon>
        <taxon>Chromadorea</taxon>
        <taxon>Rhabditida</taxon>
        <taxon>Rhabditina</taxon>
        <taxon>Rhabditomorpha</taxon>
        <taxon>Strongyloidea</taxon>
        <taxon>Heligmosomidae</taxon>
        <taxon>Heligmosomoides</taxon>
    </lineage>
</organism>
<evidence type="ECO:0000313" key="2">
    <source>
        <dbReference type="Proteomes" id="UP000050761"/>
    </source>
</evidence>
<name>A0A183FTV6_HELPZ</name>
<reference evidence="3" key="2">
    <citation type="submission" date="2019-09" db="UniProtKB">
        <authorList>
            <consortium name="WormBaseParasite"/>
        </authorList>
    </citation>
    <scope>IDENTIFICATION</scope>
</reference>
<gene>
    <name evidence="1" type="ORF">HPBE_LOCUS11549</name>
</gene>
<protein>
    <submittedName>
        <fullName evidence="3">Recep_L_domain domain-containing protein</fullName>
    </submittedName>
</protein>